<dbReference type="InterPro" id="IPR053151">
    <property type="entry name" value="RNase_H-like"/>
</dbReference>
<dbReference type="EMBL" id="JABWDY010030240">
    <property type="protein sequence ID" value="KAF5185770.1"/>
    <property type="molecule type" value="Genomic_DNA"/>
</dbReference>
<organism evidence="2 3">
    <name type="scientific">Thalictrum thalictroides</name>
    <name type="common">Rue-anemone</name>
    <name type="synonym">Anemone thalictroides</name>
    <dbReference type="NCBI Taxonomy" id="46969"/>
    <lineage>
        <taxon>Eukaryota</taxon>
        <taxon>Viridiplantae</taxon>
        <taxon>Streptophyta</taxon>
        <taxon>Embryophyta</taxon>
        <taxon>Tracheophyta</taxon>
        <taxon>Spermatophyta</taxon>
        <taxon>Magnoliopsida</taxon>
        <taxon>Ranunculales</taxon>
        <taxon>Ranunculaceae</taxon>
        <taxon>Thalictroideae</taxon>
        <taxon>Thalictrum</taxon>
    </lineage>
</organism>
<protein>
    <recommendedName>
        <fullName evidence="1">RNase H type-1 domain-containing protein</fullName>
    </recommendedName>
</protein>
<keyword evidence="3" id="KW-1185">Reference proteome</keyword>
<dbReference type="InterPro" id="IPR012337">
    <property type="entry name" value="RNaseH-like_sf"/>
</dbReference>
<dbReference type="InterPro" id="IPR002156">
    <property type="entry name" value="RNaseH_domain"/>
</dbReference>
<dbReference type="AlphaFoldDB" id="A0A7J6VNN1"/>
<feature type="domain" description="RNase H type-1" evidence="1">
    <location>
        <begin position="30"/>
        <end position="103"/>
    </location>
</feature>
<accession>A0A7J6VNN1</accession>
<comment type="caution">
    <text evidence="2">The sequence shown here is derived from an EMBL/GenBank/DDBJ whole genome shotgun (WGS) entry which is preliminary data.</text>
</comment>
<dbReference type="InterPro" id="IPR036397">
    <property type="entry name" value="RNaseH_sf"/>
</dbReference>
<dbReference type="SUPFAM" id="SSF53098">
    <property type="entry name" value="Ribonuclease H-like"/>
    <property type="match status" value="1"/>
</dbReference>
<evidence type="ECO:0000313" key="2">
    <source>
        <dbReference type="EMBL" id="KAF5185770.1"/>
    </source>
</evidence>
<dbReference type="PANTHER" id="PTHR47723:SF19">
    <property type="entry name" value="POLYNUCLEOTIDYL TRANSFERASE, RIBONUCLEASE H-LIKE SUPERFAMILY PROTEIN"/>
    <property type="match status" value="1"/>
</dbReference>
<proteinExistence type="predicted"/>
<dbReference type="GO" id="GO:0004523">
    <property type="term" value="F:RNA-DNA hybrid ribonuclease activity"/>
    <property type="evidence" value="ECO:0007669"/>
    <property type="project" value="InterPro"/>
</dbReference>
<dbReference type="Pfam" id="PF13456">
    <property type="entry name" value="RVT_3"/>
    <property type="match status" value="1"/>
</dbReference>
<dbReference type="Proteomes" id="UP000554482">
    <property type="component" value="Unassembled WGS sequence"/>
</dbReference>
<name>A0A7J6VNN1_THATH</name>
<dbReference type="Gene3D" id="3.30.420.10">
    <property type="entry name" value="Ribonuclease H-like superfamily/Ribonuclease H"/>
    <property type="match status" value="1"/>
</dbReference>
<evidence type="ECO:0000259" key="1">
    <source>
        <dbReference type="Pfam" id="PF13456"/>
    </source>
</evidence>
<dbReference type="GO" id="GO:0003676">
    <property type="term" value="F:nucleic acid binding"/>
    <property type="evidence" value="ECO:0007669"/>
    <property type="project" value="InterPro"/>
</dbReference>
<sequence>MGFAVGCWLKIGGSHLQLQHTTTAIKLEVVEQGIQIGKKDCLTKIKAQTDSTNVVSFLEGKHQQPWELRNTTGWMKKLIGQLDSFEIKHIYRKCNKLADAFAATIPKSWV</sequence>
<dbReference type="PANTHER" id="PTHR47723">
    <property type="entry name" value="OS05G0353850 PROTEIN"/>
    <property type="match status" value="1"/>
</dbReference>
<reference evidence="2 3" key="1">
    <citation type="submission" date="2020-06" db="EMBL/GenBank/DDBJ databases">
        <title>Transcriptomic and genomic resources for Thalictrum thalictroides and T. hernandezii: Facilitating candidate gene discovery in an emerging model plant lineage.</title>
        <authorList>
            <person name="Arias T."/>
            <person name="Riano-Pachon D.M."/>
            <person name="Di Stilio V.S."/>
        </authorList>
    </citation>
    <scope>NUCLEOTIDE SEQUENCE [LARGE SCALE GENOMIC DNA]</scope>
    <source>
        <strain evidence="3">cv. WT478/WT964</strain>
        <tissue evidence="2">Leaves</tissue>
    </source>
</reference>
<gene>
    <name evidence="2" type="ORF">FRX31_024643</name>
</gene>
<evidence type="ECO:0000313" key="3">
    <source>
        <dbReference type="Proteomes" id="UP000554482"/>
    </source>
</evidence>